<dbReference type="GeneID" id="36582600"/>
<dbReference type="SMART" id="SM00248">
    <property type="entry name" value="ANK"/>
    <property type="match status" value="4"/>
</dbReference>
<dbReference type="Pfam" id="PF12796">
    <property type="entry name" value="Ank_2"/>
    <property type="match status" value="1"/>
</dbReference>
<evidence type="ECO:0000313" key="5">
    <source>
        <dbReference type="Proteomes" id="UP000235371"/>
    </source>
</evidence>
<dbReference type="InterPro" id="IPR002110">
    <property type="entry name" value="Ankyrin_rpt"/>
</dbReference>
<evidence type="ECO:0000256" key="2">
    <source>
        <dbReference type="ARBA" id="ARBA00023043"/>
    </source>
</evidence>
<dbReference type="InterPro" id="IPR036770">
    <property type="entry name" value="Ankyrin_rpt-contain_sf"/>
</dbReference>
<feature type="repeat" description="ANK" evidence="3">
    <location>
        <begin position="173"/>
        <end position="205"/>
    </location>
</feature>
<gene>
    <name evidence="4" type="ORF">K444DRAFT_526171</name>
</gene>
<evidence type="ECO:0000313" key="4">
    <source>
        <dbReference type="EMBL" id="PMD61159.1"/>
    </source>
</evidence>
<accession>A0A2J6TDT7</accession>
<dbReference type="SUPFAM" id="SSF48403">
    <property type="entry name" value="Ankyrin repeat"/>
    <property type="match status" value="1"/>
</dbReference>
<name>A0A2J6TDT7_9HELO</name>
<dbReference type="PROSITE" id="PS50088">
    <property type="entry name" value="ANK_REPEAT"/>
    <property type="match status" value="1"/>
</dbReference>
<evidence type="ECO:0000256" key="1">
    <source>
        <dbReference type="ARBA" id="ARBA00022737"/>
    </source>
</evidence>
<keyword evidence="5" id="KW-1185">Reference proteome</keyword>
<dbReference type="RefSeq" id="XP_024738063.1">
    <property type="nucleotide sequence ID" value="XM_024874520.1"/>
</dbReference>
<proteinExistence type="predicted"/>
<dbReference type="Gene3D" id="1.25.40.20">
    <property type="entry name" value="Ankyrin repeat-containing domain"/>
    <property type="match status" value="2"/>
</dbReference>
<dbReference type="EMBL" id="KZ613786">
    <property type="protein sequence ID" value="PMD61159.1"/>
    <property type="molecule type" value="Genomic_DNA"/>
</dbReference>
<sequence length="230" mass="24586">MPGGAEVIQRSACIAARHGHTAIFSFLLNQGAPINAVVAGSAFEGNNAELCQALLNHGWEPRAGEVPNRSILGNEISLRWLLEHGWNPNLYGHDDIHPLTVAAASFPPSVVKILLDHGVSTRGTQAMHAAASVAAVDPTRFEVLDLLLEYDGDVDEMEVDPKGRKTHRQRTGFTGTPLHHAVKANGIEAVKYLLARGASPTAPSWSGQSALEVAERSGKTKIAEIIRSSL</sequence>
<dbReference type="PANTHER" id="PTHR24198:SF165">
    <property type="entry name" value="ANKYRIN REPEAT-CONTAINING PROTEIN-RELATED"/>
    <property type="match status" value="1"/>
</dbReference>
<dbReference type="InParanoid" id="A0A2J6TDT7"/>
<keyword evidence="2 3" id="KW-0040">ANK repeat</keyword>
<keyword evidence="1" id="KW-0677">Repeat</keyword>
<dbReference type="Proteomes" id="UP000235371">
    <property type="component" value="Unassembled WGS sequence"/>
</dbReference>
<reference evidence="4 5" key="1">
    <citation type="submission" date="2016-04" db="EMBL/GenBank/DDBJ databases">
        <title>A degradative enzymes factory behind the ericoid mycorrhizal symbiosis.</title>
        <authorList>
            <consortium name="DOE Joint Genome Institute"/>
            <person name="Martino E."/>
            <person name="Morin E."/>
            <person name="Grelet G."/>
            <person name="Kuo A."/>
            <person name="Kohler A."/>
            <person name="Daghino S."/>
            <person name="Barry K."/>
            <person name="Choi C."/>
            <person name="Cichocki N."/>
            <person name="Clum A."/>
            <person name="Copeland A."/>
            <person name="Hainaut M."/>
            <person name="Haridas S."/>
            <person name="Labutti K."/>
            <person name="Lindquist E."/>
            <person name="Lipzen A."/>
            <person name="Khouja H.-R."/>
            <person name="Murat C."/>
            <person name="Ohm R."/>
            <person name="Olson A."/>
            <person name="Spatafora J."/>
            <person name="Veneault-Fourrey C."/>
            <person name="Henrissat B."/>
            <person name="Grigoriev I."/>
            <person name="Martin F."/>
            <person name="Perotto S."/>
        </authorList>
    </citation>
    <scope>NUCLEOTIDE SEQUENCE [LARGE SCALE GENOMIC DNA]</scope>
    <source>
        <strain evidence="4 5">E</strain>
    </source>
</reference>
<organism evidence="4 5">
    <name type="scientific">Hyaloscypha bicolor E</name>
    <dbReference type="NCBI Taxonomy" id="1095630"/>
    <lineage>
        <taxon>Eukaryota</taxon>
        <taxon>Fungi</taxon>
        <taxon>Dikarya</taxon>
        <taxon>Ascomycota</taxon>
        <taxon>Pezizomycotina</taxon>
        <taxon>Leotiomycetes</taxon>
        <taxon>Helotiales</taxon>
        <taxon>Hyaloscyphaceae</taxon>
        <taxon>Hyaloscypha</taxon>
        <taxon>Hyaloscypha bicolor</taxon>
    </lineage>
</organism>
<protein>
    <submittedName>
        <fullName evidence="4">Ankyrin</fullName>
    </submittedName>
</protein>
<dbReference type="Pfam" id="PF00023">
    <property type="entry name" value="Ank"/>
    <property type="match status" value="1"/>
</dbReference>
<dbReference type="PANTHER" id="PTHR24198">
    <property type="entry name" value="ANKYRIN REPEAT AND PROTEIN KINASE DOMAIN-CONTAINING PROTEIN"/>
    <property type="match status" value="1"/>
</dbReference>
<dbReference type="OrthoDB" id="194358at2759"/>
<dbReference type="STRING" id="1095630.A0A2J6TDT7"/>
<evidence type="ECO:0000256" key="3">
    <source>
        <dbReference type="PROSITE-ProRule" id="PRU00023"/>
    </source>
</evidence>
<dbReference type="PROSITE" id="PS50297">
    <property type="entry name" value="ANK_REP_REGION"/>
    <property type="match status" value="1"/>
</dbReference>
<dbReference type="AlphaFoldDB" id="A0A2J6TDT7"/>